<keyword evidence="3" id="KW-1185">Reference proteome</keyword>
<dbReference type="EMBL" id="KZ819214">
    <property type="protein sequence ID" value="PWY97235.1"/>
    <property type="molecule type" value="Genomic_DNA"/>
</dbReference>
<evidence type="ECO:0000313" key="2">
    <source>
        <dbReference type="EMBL" id="PWY97235.1"/>
    </source>
</evidence>
<sequence length="264" mass="28082">MAVSRRSASPSATVLQATVPVLDGFGASIPSYRDNANNKYSDDPTGPDLLNLEQNVETSVQHSAPSHARKQSWQAPSLLNRWKPGSLFGRSTNRSHPNWASAGMGSDDLGWLDEQEKSPELNDSTHYDEDDSFDDYQGSSAGTSLFGRKSQPPGSALATSVSHGTEQGGHPDPYESLFGDVPAQRSSRRSADFGQSNKNQRVPAISMPKPADVVSTALTPRSAMPAPLPPPPTFSRPNRVSLPPPPRSAKDAGALSSHGNDPSA</sequence>
<feature type="compositionally biased region" description="Basic and acidic residues" evidence="1">
    <location>
        <begin position="114"/>
        <end position="127"/>
    </location>
</feature>
<reference evidence="2 3" key="1">
    <citation type="journal article" date="2018" name="Mol. Biol. Evol.">
        <title>Broad Genomic Sampling Reveals a Smut Pathogenic Ancestry of the Fungal Clade Ustilaginomycotina.</title>
        <authorList>
            <person name="Kijpornyongpan T."/>
            <person name="Mondo S.J."/>
            <person name="Barry K."/>
            <person name="Sandor L."/>
            <person name="Lee J."/>
            <person name="Lipzen A."/>
            <person name="Pangilinan J."/>
            <person name="LaButti K."/>
            <person name="Hainaut M."/>
            <person name="Henrissat B."/>
            <person name="Grigoriev I.V."/>
            <person name="Spatafora J.W."/>
            <person name="Aime M.C."/>
        </authorList>
    </citation>
    <scope>NUCLEOTIDE SEQUENCE [LARGE SCALE GENOMIC DNA]</scope>
    <source>
        <strain evidence="2 3">MCA 3645</strain>
    </source>
</reference>
<feature type="compositionally biased region" description="Polar residues" evidence="1">
    <location>
        <begin position="52"/>
        <end position="64"/>
    </location>
</feature>
<dbReference type="OrthoDB" id="2552531at2759"/>
<feature type="region of interest" description="Disordered" evidence="1">
    <location>
        <begin position="26"/>
        <end position="264"/>
    </location>
</feature>
<gene>
    <name evidence="2" type="ORF">BCV70DRAFT_203074</name>
</gene>
<accession>A0A317XGC5</accession>
<feature type="non-terminal residue" evidence="2">
    <location>
        <position position="264"/>
    </location>
</feature>
<dbReference type="InParanoid" id="A0A317XGC5"/>
<organism evidence="2 3">
    <name type="scientific">Testicularia cyperi</name>
    <dbReference type="NCBI Taxonomy" id="1882483"/>
    <lineage>
        <taxon>Eukaryota</taxon>
        <taxon>Fungi</taxon>
        <taxon>Dikarya</taxon>
        <taxon>Basidiomycota</taxon>
        <taxon>Ustilaginomycotina</taxon>
        <taxon>Ustilaginomycetes</taxon>
        <taxon>Ustilaginales</taxon>
        <taxon>Anthracoideaceae</taxon>
        <taxon>Testicularia</taxon>
    </lineage>
</organism>
<evidence type="ECO:0000256" key="1">
    <source>
        <dbReference type="SAM" id="MobiDB-lite"/>
    </source>
</evidence>
<dbReference type="Proteomes" id="UP000246740">
    <property type="component" value="Unassembled WGS sequence"/>
</dbReference>
<feature type="compositionally biased region" description="Polar residues" evidence="1">
    <location>
        <begin position="89"/>
        <end position="98"/>
    </location>
</feature>
<proteinExistence type="predicted"/>
<protein>
    <submittedName>
        <fullName evidence="2">Uncharacterized protein</fullName>
    </submittedName>
</protein>
<name>A0A317XGC5_9BASI</name>
<evidence type="ECO:0000313" key="3">
    <source>
        <dbReference type="Proteomes" id="UP000246740"/>
    </source>
</evidence>
<dbReference type="AlphaFoldDB" id="A0A317XGC5"/>